<keyword evidence="1" id="KW-0812">Transmembrane</keyword>
<dbReference type="Proteomes" id="UP000219514">
    <property type="component" value="Unassembled WGS sequence"/>
</dbReference>
<evidence type="ECO:0000256" key="1">
    <source>
        <dbReference type="SAM" id="Phobius"/>
    </source>
</evidence>
<evidence type="ECO:0000313" key="3">
    <source>
        <dbReference type="Proteomes" id="UP000219514"/>
    </source>
</evidence>
<reference evidence="2 3" key="1">
    <citation type="submission" date="2017-09" db="EMBL/GenBank/DDBJ databases">
        <authorList>
            <person name="Ehlers B."/>
            <person name="Leendertz F.H."/>
        </authorList>
    </citation>
    <scope>NUCLEOTIDE SEQUENCE [LARGE SCALE GENOMIC DNA]</scope>
    <source>
        <strain evidence="2 3">DSM 46844</strain>
    </source>
</reference>
<feature type="transmembrane region" description="Helical" evidence="1">
    <location>
        <begin position="152"/>
        <end position="172"/>
    </location>
</feature>
<name>A0A285EHN2_9ACTN</name>
<feature type="transmembrane region" description="Helical" evidence="1">
    <location>
        <begin position="376"/>
        <end position="396"/>
    </location>
</feature>
<keyword evidence="3" id="KW-1185">Reference proteome</keyword>
<dbReference type="Pfam" id="PF06772">
    <property type="entry name" value="LtrA"/>
    <property type="match status" value="1"/>
</dbReference>
<dbReference type="InterPro" id="IPR010640">
    <property type="entry name" value="Low_temperature_requirement_A"/>
</dbReference>
<feature type="transmembrane region" description="Helical" evidence="1">
    <location>
        <begin position="121"/>
        <end position="140"/>
    </location>
</feature>
<feature type="transmembrane region" description="Helical" evidence="1">
    <location>
        <begin position="95"/>
        <end position="115"/>
    </location>
</feature>
<accession>A0A285EHN2</accession>
<feature type="transmembrane region" description="Helical" evidence="1">
    <location>
        <begin position="218"/>
        <end position="241"/>
    </location>
</feature>
<evidence type="ECO:0000313" key="2">
    <source>
        <dbReference type="EMBL" id="SNX98629.1"/>
    </source>
</evidence>
<feature type="transmembrane region" description="Helical" evidence="1">
    <location>
        <begin position="290"/>
        <end position="310"/>
    </location>
</feature>
<dbReference type="RefSeq" id="WP_216359867.1">
    <property type="nucleotide sequence ID" value="NZ_JACHXB010000002.1"/>
</dbReference>
<proteinExistence type="predicted"/>
<organism evidence="2 3">
    <name type="scientific">Geodermatophilus sabuli</name>
    <dbReference type="NCBI Taxonomy" id="1564158"/>
    <lineage>
        <taxon>Bacteria</taxon>
        <taxon>Bacillati</taxon>
        <taxon>Actinomycetota</taxon>
        <taxon>Actinomycetes</taxon>
        <taxon>Geodermatophilales</taxon>
        <taxon>Geodermatophilaceae</taxon>
        <taxon>Geodermatophilus</taxon>
    </lineage>
</organism>
<dbReference type="EMBL" id="OBDO01000011">
    <property type="protein sequence ID" value="SNX98629.1"/>
    <property type="molecule type" value="Genomic_DNA"/>
</dbReference>
<feature type="transmembrane region" description="Helical" evidence="1">
    <location>
        <begin position="178"/>
        <end position="197"/>
    </location>
</feature>
<sequence length="411" mass="43764">MTGIADHSGRLRIRMRERSPDEPHRVSSPLELLFDLTFVVAVASITAQLAHGIATGHALDDLMPFLQVFFAIWWAWMNATWFASSFDTDDVPYRVLTMVQMAGVLVLAAGVPSAFEENDYRAITLGYLVMRIGLVAQWLRAGLEDAASRRTAVRYALGISVLQVGWFARLVLAETGVLPEPALLPVFLVLVVGELAVPRWAERTRPTSWHPHHIAERYGLFVIILLGESVLAASTGVQAASAAGAGVTGSFVTVALGGLVLLFALWWLYFLEPSGEGLAHRRDRSFLWGYGHYGIFVALAAVGAGLEVAVEGTGHSLEVSATGVGYAVALPVSVFLVLLWAVHAPIVRGPVISPPLLLGAAAVVLLLPLATELVGLAAVVATVAGVCSSLVAAGVLSPSRRRSERPADMGV</sequence>
<feature type="transmembrane region" description="Helical" evidence="1">
    <location>
        <begin position="247"/>
        <end position="269"/>
    </location>
</feature>
<dbReference type="AlphaFoldDB" id="A0A285EHN2"/>
<feature type="transmembrane region" description="Helical" evidence="1">
    <location>
        <begin position="65"/>
        <end position="83"/>
    </location>
</feature>
<feature type="transmembrane region" description="Helical" evidence="1">
    <location>
        <begin position="32"/>
        <end position="53"/>
    </location>
</feature>
<gene>
    <name evidence="2" type="ORF">SAMN06893097_111145</name>
</gene>
<feature type="transmembrane region" description="Helical" evidence="1">
    <location>
        <begin position="351"/>
        <end position="370"/>
    </location>
</feature>
<protein>
    <submittedName>
        <fullName evidence="2">Low temperature requirement protein LtrA</fullName>
    </submittedName>
</protein>
<keyword evidence="1" id="KW-1133">Transmembrane helix</keyword>
<dbReference type="PANTHER" id="PTHR36840:SF1">
    <property type="entry name" value="BLL5714 PROTEIN"/>
    <property type="match status" value="1"/>
</dbReference>
<feature type="transmembrane region" description="Helical" evidence="1">
    <location>
        <begin position="322"/>
        <end position="342"/>
    </location>
</feature>
<dbReference type="PANTHER" id="PTHR36840">
    <property type="entry name" value="BLL5714 PROTEIN"/>
    <property type="match status" value="1"/>
</dbReference>
<keyword evidence="1" id="KW-0472">Membrane</keyword>